<evidence type="ECO:0000313" key="2">
    <source>
        <dbReference type="EMBL" id="KAA1058303.1"/>
    </source>
</evidence>
<comment type="caution">
    <text evidence="2">The sequence shown here is derived from an EMBL/GenBank/DDBJ whole genome shotgun (WGS) entry which is preliminary data.</text>
</comment>
<accession>A0A5B0L398</accession>
<protein>
    <submittedName>
        <fullName evidence="2">Uncharacterized protein</fullName>
    </submittedName>
</protein>
<feature type="compositionally biased region" description="Basic and acidic residues" evidence="1">
    <location>
        <begin position="1"/>
        <end position="12"/>
    </location>
</feature>
<dbReference type="Proteomes" id="UP000325333">
    <property type="component" value="Unassembled WGS sequence"/>
</dbReference>
<dbReference type="AlphaFoldDB" id="A0A5B0L398"/>
<organism evidence="2 3">
    <name type="scientific">Azospirillum argentinense</name>
    <dbReference type="NCBI Taxonomy" id="2970906"/>
    <lineage>
        <taxon>Bacteria</taxon>
        <taxon>Pseudomonadati</taxon>
        <taxon>Pseudomonadota</taxon>
        <taxon>Alphaproteobacteria</taxon>
        <taxon>Rhodospirillales</taxon>
        <taxon>Azospirillaceae</taxon>
        <taxon>Azospirillum</taxon>
    </lineage>
</organism>
<dbReference type="EMBL" id="VEWN01000001">
    <property type="protein sequence ID" value="KAA1058303.1"/>
    <property type="molecule type" value="Genomic_DNA"/>
</dbReference>
<proteinExistence type="predicted"/>
<gene>
    <name evidence="2" type="ORF">FH063_000503</name>
</gene>
<feature type="region of interest" description="Disordered" evidence="1">
    <location>
        <begin position="1"/>
        <end position="27"/>
    </location>
</feature>
<evidence type="ECO:0000256" key="1">
    <source>
        <dbReference type="SAM" id="MobiDB-lite"/>
    </source>
</evidence>
<name>A0A5B0L398_9PROT</name>
<sequence length="47" mass="5684">MIATRQRKETRCRPSQPTVAATLPRRSGTRTRRSLWREFYLIRPIRI</sequence>
<evidence type="ECO:0000313" key="3">
    <source>
        <dbReference type="Proteomes" id="UP000325333"/>
    </source>
</evidence>
<reference evidence="2 3" key="1">
    <citation type="submission" date="2019-07" db="EMBL/GenBank/DDBJ databases">
        <title>Genome sequencing of the stress-tolerant strain Azospirillum brasilense Az19.</title>
        <authorList>
            <person name="Maroniche G.A."/>
            <person name="Garcia J.E."/>
            <person name="Pagnussat L."/>
            <person name="Amenta M."/>
            <person name="Creus C.M."/>
        </authorList>
    </citation>
    <scope>NUCLEOTIDE SEQUENCE [LARGE SCALE GENOMIC DNA]</scope>
    <source>
        <strain evidence="2 3">Az19</strain>
    </source>
</reference>